<evidence type="ECO:0000313" key="2">
    <source>
        <dbReference type="EMBL" id="KAF5179081.1"/>
    </source>
</evidence>
<accession>A0A7J6V2Q9</accession>
<evidence type="ECO:0000256" key="1">
    <source>
        <dbReference type="SAM" id="Phobius"/>
    </source>
</evidence>
<keyword evidence="1" id="KW-0812">Transmembrane</keyword>
<gene>
    <name evidence="2" type="ORF">FRX31_031317</name>
</gene>
<keyword evidence="1" id="KW-1133">Transmembrane helix</keyword>
<sequence>MEDLELYCSTEKEVPLLSRTHTRCSPTSPHHLLHTLSRLMHLRLQSARKDYSINEQSRSSLLLCQQHHHLRHMGGTWVRVAGLCLFISSITISMYTADQATD</sequence>
<dbReference type="Proteomes" id="UP000554482">
    <property type="component" value="Unassembled WGS sequence"/>
</dbReference>
<proteinExistence type="predicted"/>
<keyword evidence="3" id="KW-1185">Reference proteome</keyword>
<dbReference type="AlphaFoldDB" id="A0A7J6V2Q9"/>
<organism evidence="2 3">
    <name type="scientific">Thalictrum thalictroides</name>
    <name type="common">Rue-anemone</name>
    <name type="synonym">Anemone thalictroides</name>
    <dbReference type="NCBI Taxonomy" id="46969"/>
    <lineage>
        <taxon>Eukaryota</taxon>
        <taxon>Viridiplantae</taxon>
        <taxon>Streptophyta</taxon>
        <taxon>Embryophyta</taxon>
        <taxon>Tracheophyta</taxon>
        <taxon>Spermatophyta</taxon>
        <taxon>Magnoliopsida</taxon>
        <taxon>Ranunculales</taxon>
        <taxon>Ranunculaceae</taxon>
        <taxon>Thalictroideae</taxon>
        <taxon>Thalictrum</taxon>
    </lineage>
</organism>
<comment type="caution">
    <text evidence="2">The sequence shown here is derived from an EMBL/GenBank/DDBJ whole genome shotgun (WGS) entry which is preliminary data.</text>
</comment>
<keyword evidence="1" id="KW-0472">Membrane</keyword>
<dbReference type="EMBL" id="JABWDY010039242">
    <property type="protein sequence ID" value="KAF5179081.1"/>
    <property type="molecule type" value="Genomic_DNA"/>
</dbReference>
<name>A0A7J6V2Q9_THATH</name>
<evidence type="ECO:0000313" key="3">
    <source>
        <dbReference type="Proteomes" id="UP000554482"/>
    </source>
</evidence>
<feature type="transmembrane region" description="Helical" evidence="1">
    <location>
        <begin position="77"/>
        <end position="97"/>
    </location>
</feature>
<protein>
    <submittedName>
        <fullName evidence="2">Uncharacterized protein</fullName>
    </submittedName>
</protein>
<reference evidence="2 3" key="1">
    <citation type="submission" date="2020-06" db="EMBL/GenBank/DDBJ databases">
        <title>Transcriptomic and genomic resources for Thalictrum thalictroides and T. hernandezii: Facilitating candidate gene discovery in an emerging model plant lineage.</title>
        <authorList>
            <person name="Arias T."/>
            <person name="Riano-Pachon D.M."/>
            <person name="Di Stilio V.S."/>
        </authorList>
    </citation>
    <scope>NUCLEOTIDE SEQUENCE [LARGE SCALE GENOMIC DNA]</scope>
    <source>
        <strain evidence="3">cv. WT478/WT964</strain>
        <tissue evidence="2">Leaves</tissue>
    </source>
</reference>